<sequence length="195" mass="21505">MFWSDQGLHPKIAKIEQANMDGSARAVLVNSGLVGVNSLAIDYSGKLLYWCDASLDRIERIDFQGNNRIVILDLSSGTWHPFGLALSDDVLYWSDLEKKNINKYNMTSSLSEVLVHGMGSPKELHVHDDGKIFSVLFQSPVVPFCLCPRTEAQDPVLICPEILVSFPVTKGTSLGSATRTCRNDGTWTGTQTQCN</sequence>
<evidence type="ECO:0000256" key="2">
    <source>
        <dbReference type="PROSITE-ProRule" id="PRU00461"/>
    </source>
</evidence>
<dbReference type="SMART" id="SM00135">
    <property type="entry name" value="LY"/>
    <property type="match status" value="2"/>
</dbReference>
<keyword evidence="4" id="KW-1185">Reference proteome</keyword>
<dbReference type="InterPro" id="IPR000033">
    <property type="entry name" value="LDLR_classB_rpt"/>
</dbReference>
<evidence type="ECO:0000256" key="1">
    <source>
        <dbReference type="ARBA" id="ARBA00023157"/>
    </source>
</evidence>
<comment type="caution">
    <text evidence="3">The sequence shown here is derived from an EMBL/GenBank/DDBJ whole genome shotgun (WGS) entry which is preliminary data.</text>
</comment>
<dbReference type="InterPro" id="IPR011042">
    <property type="entry name" value="6-blade_b-propeller_TolB-like"/>
</dbReference>
<keyword evidence="1" id="KW-1015">Disulfide bond</keyword>
<dbReference type="OrthoDB" id="9990982at2759"/>
<organism evidence="3 4">
    <name type="scientific">Stylophora pistillata</name>
    <name type="common">Smooth cauliflower coral</name>
    <dbReference type="NCBI Taxonomy" id="50429"/>
    <lineage>
        <taxon>Eukaryota</taxon>
        <taxon>Metazoa</taxon>
        <taxon>Cnidaria</taxon>
        <taxon>Anthozoa</taxon>
        <taxon>Hexacorallia</taxon>
        <taxon>Scleractinia</taxon>
        <taxon>Astrocoeniina</taxon>
        <taxon>Pocilloporidae</taxon>
        <taxon>Stylophora</taxon>
    </lineage>
</organism>
<dbReference type="CDD" id="cd00033">
    <property type="entry name" value="CCP"/>
    <property type="match status" value="1"/>
</dbReference>
<keyword evidence="3" id="KW-0675">Receptor</keyword>
<reference evidence="4" key="1">
    <citation type="journal article" date="2017" name="bioRxiv">
        <title>Comparative analysis of the genomes of Stylophora pistillata and Acropora digitifera provides evidence for extensive differences between species of corals.</title>
        <authorList>
            <person name="Voolstra C.R."/>
            <person name="Li Y."/>
            <person name="Liew Y.J."/>
            <person name="Baumgarten S."/>
            <person name="Zoccola D."/>
            <person name="Flot J.-F."/>
            <person name="Tambutte S."/>
            <person name="Allemand D."/>
            <person name="Aranda M."/>
        </authorList>
    </citation>
    <scope>NUCLEOTIDE SEQUENCE [LARGE SCALE GENOMIC DNA]</scope>
</reference>
<accession>A0A2B4R2Y9</accession>
<dbReference type="EMBL" id="LSMT01002325">
    <property type="protein sequence ID" value="PFX11516.1"/>
    <property type="molecule type" value="Genomic_DNA"/>
</dbReference>
<proteinExistence type="predicted"/>
<dbReference type="InterPro" id="IPR000436">
    <property type="entry name" value="Sushi_SCR_CCP_dom"/>
</dbReference>
<dbReference type="Gene3D" id="2.120.10.30">
    <property type="entry name" value="TolB, C-terminal domain"/>
    <property type="match status" value="1"/>
</dbReference>
<dbReference type="STRING" id="50429.A0A2B4R2Y9"/>
<dbReference type="SUPFAM" id="SSF63825">
    <property type="entry name" value="YWTD domain"/>
    <property type="match status" value="1"/>
</dbReference>
<evidence type="ECO:0000313" key="4">
    <source>
        <dbReference type="Proteomes" id="UP000225706"/>
    </source>
</evidence>
<dbReference type="PROSITE" id="PS51120">
    <property type="entry name" value="LDLRB"/>
    <property type="match status" value="2"/>
</dbReference>
<dbReference type="Pfam" id="PF00058">
    <property type="entry name" value="Ldl_recept_b"/>
    <property type="match status" value="1"/>
</dbReference>
<dbReference type="Proteomes" id="UP000225706">
    <property type="component" value="Unassembled WGS sequence"/>
</dbReference>
<gene>
    <name evidence="3" type="primary">LRP4</name>
    <name evidence="3" type="ORF">AWC38_SpisGene24714</name>
</gene>
<feature type="repeat" description="LDL-receptor class B" evidence="2">
    <location>
        <begin position="46"/>
        <end position="90"/>
    </location>
</feature>
<name>A0A2B4R2Y9_STYPI</name>
<evidence type="ECO:0000313" key="3">
    <source>
        <dbReference type="EMBL" id="PFX11516.1"/>
    </source>
</evidence>
<feature type="non-terminal residue" evidence="3">
    <location>
        <position position="195"/>
    </location>
</feature>
<dbReference type="PANTHER" id="PTHR46513">
    <property type="entry name" value="VITELLOGENIN RECEPTOR-LIKE PROTEIN-RELATED-RELATED"/>
    <property type="match status" value="1"/>
</dbReference>
<dbReference type="InterPro" id="IPR050778">
    <property type="entry name" value="Cueball_EGF_LRP_Nidogen"/>
</dbReference>
<dbReference type="AlphaFoldDB" id="A0A2B4R2Y9"/>
<feature type="repeat" description="LDL-receptor class B" evidence="2">
    <location>
        <begin position="1"/>
        <end position="45"/>
    </location>
</feature>
<keyword evidence="3" id="KW-0449">Lipoprotein</keyword>
<protein>
    <submittedName>
        <fullName evidence="3">Low-density lipoprotein receptor-related protein 4</fullName>
    </submittedName>
</protein>